<dbReference type="Proteomes" id="UP000316280">
    <property type="component" value="Unassembled WGS sequence"/>
</dbReference>
<comment type="caution">
    <text evidence="3">The sequence shown here is derived from an EMBL/GenBank/DDBJ whole genome shotgun (WGS) entry which is preliminary data.</text>
</comment>
<protein>
    <submittedName>
        <fullName evidence="3">Uncharacterized protein</fullName>
    </submittedName>
</protein>
<feature type="transmembrane region" description="Helical" evidence="2">
    <location>
        <begin position="107"/>
        <end position="129"/>
    </location>
</feature>
<keyword evidence="2" id="KW-1133">Transmembrane helix</keyword>
<sequence>MPPEITPSPDPNNEPILGSMEPISVEPVSNEGQIVPACPNEGNEGQIVLASEEEKKKLVTQVNTFRTGTIIKRKNINQGWKVGLTVSGLTLTAITSILGVVNIGDSFWQNIMAIGIGVTGAGAVATQSAGKEVGVKRKAGLYFVVDAELVILEDKIPRVKYQEELEVLRAKYYEQVREAAKIEATEE</sequence>
<reference evidence="3 4" key="1">
    <citation type="submission" date="2019-01" db="EMBL/GenBank/DDBJ databases">
        <title>Coherence of Microcystis species and biogeography revealed through population genomics.</title>
        <authorList>
            <person name="Perez-Carrascal O.M."/>
            <person name="Terrat Y."/>
            <person name="Giani A."/>
            <person name="Fortin N."/>
            <person name="Tromas N."/>
            <person name="Shapiro B.J."/>
        </authorList>
    </citation>
    <scope>NUCLEOTIDE SEQUENCE [LARGE SCALE GENOMIC DNA]</scope>
    <source>
        <strain evidence="3">Ma_OC_H_19870700_S124</strain>
    </source>
</reference>
<dbReference type="AlphaFoldDB" id="A0A552AQT5"/>
<proteinExistence type="predicted"/>
<evidence type="ECO:0000313" key="4">
    <source>
        <dbReference type="Proteomes" id="UP000316280"/>
    </source>
</evidence>
<feature type="compositionally biased region" description="Pro residues" evidence="1">
    <location>
        <begin position="1"/>
        <end position="12"/>
    </location>
</feature>
<accession>A0A552AQT5</accession>
<feature type="transmembrane region" description="Helical" evidence="2">
    <location>
        <begin position="82"/>
        <end position="101"/>
    </location>
</feature>
<gene>
    <name evidence="3" type="ORF">EWV63_07540</name>
</gene>
<evidence type="ECO:0000313" key="3">
    <source>
        <dbReference type="EMBL" id="TRT87837.1"/>
    </source>
</evidence>
<dbReference type="EMBL" id="SFBR01000065">
    <property type="protein sequence ID" value="TRT87837.1"/>
    <property type="molecule type" value="Genomic_DNA"/>
</dbReference>
<evidence type="ECO:0000256" key="2">
    <source>
        <dbReference type="SAM" id="Phobius"/>
    </source>
</evidence>
<keyword evidence="2" id="KW-0812">Transmembrane</keyword>
<feature type="region of interest" description="Disordered" evidence="1">
    <location>
        <begin position="1"/>
        <end position="20"/>
    </location>
</feature>
<keyword evidence="2" id="KW-0472">Membrane</keyword>
<organism evidence="3 4">
    <name type="scientific">Microcystis aeruginosa Ma_OC_H_19870700_S124</name>
    <dbReference type="NCBI Taxonomy" id="2486262"/>
    <lineage>
        <taxon>Bacteria</taxon>
        <taxon>Bacillati</taxon>
        <taxon>Cyanobacteriota</taxon>
        <taxon>Cyanophyceae</taxon>
        <taxon>Oscillatoriophycideae</taxon>
        <taxon>Chroococcales</taxon>
        <taxon>Microcystaceae</taxon>
        <taxon>Microcystis</taxon>
    </lineage>
</organism>
<evidence type="ECO:0000256" key="1">
    <source>
        <dbReference type="SAM" id="MobiDB-lite"/>
    </source>
</evidence>
<name>A0A552AQT5_MICAE</name>